<dbReference type="Gene3D" id="3.30.110.20">
    <property type="entry name" value="Alba-like domain"/>
    <property type="match status" value="1"/>
</dbReference>
<sequence>MLSLKRTTKTHDSWRPFLSFYGSVNCGSRGKHAESPVEPSEMENYSKARVVEQPSACPFPNLSADTPEVRVKDGSKIRNLLRFALSRMEANPRGTEEEQRRPTPDEGSQEGPQEAVGRPLCKQIIFTACGKGVSKAITCAEIVKRRLKGLHQLTKLTYSKVLEVWEPLEPAAGLDSLTVSRNLPAIWILLSKEPLDWDQPGYQAPGCYNALWAQAAGREEGGGVTGQRAGHRRKRGGGGGRGKGSGRQSGRSRESGKGQT</sequence>
<evidence type="ECO:0000313" key="6">
    <source>
        <dbReference type="EMBL" id="MED6275608.1"/>
    </source>
</evidence>
<protein>
    <recommendedName>
        <fullName evidence="5">DNA/RNA-binding protein Alba-like domain-containing protein</fullName>
    </recommendedName>
</protein>
<dbReference type="PANTHER" id="PTHR13516">
    <property type="entry name" value="RIBONUCLEASE P SUBUNIT P25"/>
    <property type="match status" value="1"/>
</dbReference>
<comment type="similarity">
    <text evidence="2">Belongs to the histone-like Alba family.</text>
</comment>
<gene>
    <name evidence="6" type="ORF">CHARACLAT_028230</name>
</gene>
<feature type="region of interest" description="Disordered" evidence="4">
    <location>
        <begin position="88"/>
        <end position="115"/>
    </location>
</feature>
<dbReference type="SUPFAM" id="SSF82704">
    <property type="entry name" value="AlbA-like"/>
    <property type="match status" value="1"/>
</dbReference>
<dbReference type="EMBL" id="JAHUTJ010028317">
    <property type="protein sequence ID" value="MED6275608.1"/>
    <property type="molecule type" value="Genomic_DNA"/>
</dbReference>
<dbReference type="PANTHER" id="PTHR13516:SF8">
    <property type="entry name" value="RIBONUCLEASE P PROTEIN SUBUNIT P25-LIKE PROTEIN"/>
    <property type="match status" value="1"/>
</dbReference>
<name>A0ABU7DP96_9TELE</name>
<dbReference type="Pfam" id="PF01918">
    <property type="entry name" value="Alba"/>
    <property type="match status" value="1"/>
</dbReference>
<keyword evidence="3" id="KW-0539">Nucleus</keyword>
<feature type="compositionally biased region" description="Basic and acidic residues" evidence="4">
    <location>
        <begin position="94"/>
        <end position="104"/>
    </location>
</feature>
<feature type="region of interest" description="Disordered" evidence="4">
    <location>
        <begin position="219"/>
        <end position="260"/>
    </location>
</feature>
<proteinExistence type="inferred from homology"/>
<evidence type="ECO:0000256" key="4">
    <source>
        <dbReference type="SAM" id="MobiDB-lite"/>
    </source>
</evidence>
<evidence type="ECO:0000256" key="2">
    <source>
        <dbReference type="ARBA" id="ARBA00008018"/>
    </source>
</evidence>
<dbReference type="InterPro" id="IPR036882">
    <property type="entry name" value="Alba-like_dom_sf"/>
</dbReference>
<dbReference type="InterPro" id="IPR002775">
    <property type="entry name" value="DNA/RNA-bd_Alba-like"/>
</dbReference>
<feature type="domain" description="DNA/RNA-binding protein Alba-like" evidence="5">
    <location>
        <begin position="68"/>
        <end position="159"/>
    </location>
</feature>
<keyword evidence="7" id="KW-1185">Reference proteome</keyword>
<feature type="compositionally biased region" description="Gly residues" evidence="4">
    <location>
        <begin position="237"/>
        <end position="247"/>
    </location>
</feature>
<reference evidence="6 7" key="1">
    <citation type="submission" date="2021-06" db="EMBL/GenBank/DDBJ databases">
        <authorList>
            <person name="Palmer J.M."/>
        </authorList>
    </citation>
    <scope>NUCLEOTIDE SEQUENCE [LARGE SCALE GENOMIC DNA]</scope>
    <source>
        <strain evidence="6 7">CL_MEX2019</strain>
        <tissue evidence="6">Muscle</tissue>
    </source>
</reference>
<evidence type="ECO:0000256" key="3">
    <source>
        <dbReference type="ARBA" id="ARBA00023242"/>
    </source>
</evidence>
<dbReference type="Proteomes" id="UP001352852">
    <property type="component" value="Unassembled WGS sequence"/>
</dbReference>
<evidence type="ECO:0000259" key="5">
    <source>
        <dbReference type="Pfam" id="PF01918"/>
    </source>
</evidence>
<dbReference type="InterPro" id="IPR051958">
    <property type="entry name" value="Alba-like_NAB"/>
</dbReference>
<evidence type="ECO:0000313" key="7">
    <source>
        <dbReference type="Proteomes" id="UP001352852"/>
    </source>
</evidence>
<comment type="caution">
    <text evidence="6">The sequence shown here is derived from an EMBL/GenBank/DDBJ whole genome shotgun (WGS) entry which is preliminary data.</text>
</comment>
<comment type="subcellular location">
    <subcellularLocation>
        <location evidence="1">Nucleus</location>
    </subcellularLocation>
</comment>
<organism evidence="6 7">
    <name type="scientific">Characodon lateralis</name>
    <dbReference type="NCBI Taxonomy" id="208331"/>
    <lineage>
        <taxon>Eukaryota</taxon>
        <taxon>Metazoa</taxon>
        <taxon>Chordata</taxon>
        <taxon>Craniata</taxon>
        <taxon>Vertebrata</taxon>
        <taxon>Euteleostomi</taxon>
        <taxon>Actinopterygii</taxon>
        <taxon>Neopterygii</taxon>
        <taxon>Teleostei</taxon>
        <taxon>Neoteleostei</taxon>
        <taxon>Acanthomorphata</taxon>
        <taxon>Ovalentaria</taxon>
        <taxon>Atherinomorphae</taxon>
        <taxon>Cyprinodontiformes</taxon>
        <taxon>Goodeidae</taxon>
        <taxon>Characodon</taxon>
    </lineage>
</organism>
<feature type="compositionally biased region" description="Basic and acidic residues" evidence="4">
    <location>
        <begin position="251"/>
        <end position="260"/>
    </location>
</feature>
<accession>A0ABU7DP96</accession>
<evidence type="ECO:0000256" key="1">
    <source>
        <dbReference type="ARBA" id="ARBA00004123"/>
    </source>
</evidence>